<reference evidence="6 7" key="1">
    <citation type="journal article" date="2018" name="Mol. Genet. Genomics">
        <title>The red deer Cervus elaphus genome CerEla1.0: sequencing, annotating, genes, and chromosomes.</title>
        <authorList>
            <person name="Bana N.A."/>
            <person name="Nyiri A."/>
            <person name="Nagy J."/>
            <person name="Frank K."/>
            <person name="Nagy T."/>
            <person name="Steger V."/>
            <person name="Schiller M."/>
            <person name="Lakatos P."/>
            <person name="Sugar L."/>
            <person name="Horn P."/>
            <person name="Barta E."/>
            <person name="Orosz L."/>
        </authorList>
    </citation>
    <scope>NUCLEOTIDE SEQUENCE [LARGE SCALE GENOMIC DNA]</scope>
    <source>
        <strain evidence="6">Hungarian</strain>
    </source>
</reference>
<keyword evidence="4" id="KW-0812">Transmembrane</keyword>
<dbReference type="InterPro" id="IPR032631">
    <property type="entry name" value="P-type_ATPase_N"/>
</dbReference>
<protein>
    <submittedName>
        <fullName evidence="6">ATP9B</fullName>
    </submittedName>
</protein>
<accession>A0A212C6R2</accession>
<dbReference type="EMBL" id="MKHE01000027">
    <property type="protein sequence ID" value="OWK01681.1"/>
    <property type="molecule type" value="Genomic_DNA"/>
</dbReference>
<evidence type="ECO:0000256" key="1">
    <source>
        <dbReference type="ARBA" id="ARBA00004127"/>
    </source>
</evidence>
<dbReference type="Pfam" id="PF16209">
    <property type="entry name" value="PhoLip_ATPase_N"/>
    <property type="match status" value="1"/>
</dbReference>
<proteinExistence type="predicted"/>
<dbReference type="InterPro" id="IPR023298">
    <property type="entry name" value="ATPase_P-typ_TM_dom_sf"/>
</dbReference>
<keyword evidence="2" id="KW-0813">Transport</keyword>
<feature type="region of interest" description="Disordered" evidence="3">
    <location>
        <begin position="206"/>
        <end position="258"/>
    </location>
</feature>
<comment type="subcellular location">
    <subcellularLocation>
        <location evidence="1">Endomembrane system</location>
        <topology evidence="1">Multi-pass membrane protein</topology>
    </subcellularLocation>
</comment>
<dbReference type="GO" id="GO:0006897">
    <property type="term" value="P:endocytosis"/>
    <property type="evidence" value="ECO:0007669"/>
    <property type="project" value="TreeGrafter"/>
</dbReference>
<keyword evidence="4" id="KW-0472">Membrane</keyword>
<evidence type="ECO:0000313" key="6">
    <source>
        <dbReference type="EMBL" id="OWK01681.1"/>
    </source>
</evidence>
<dbReference type="PANTHER" id="PTHR24092:SF50">
    <property type="entry name" value="PHOSPHOLIPID-TRANSPORTING ATPASE IIB-RELATED"/>
    <property type="match status" value="1"/>
</dbReference>
<feature type="non-terminal residue" evidence="6">
    <location>
        <position position="319"/>
    </location>
</feature>
<evidence type="ECO:0000256" key="4">
    <source>
        <dbReference type="SAM" id="Phobius"/>
    </source>
</evidence>
<evidence type="ECO:0000256" key="3">
    <source>
        <dbReference type="SAM" id="MobiDB-lite"/>
    </source>
</evidence>
<dbReference type="Gene3D" id="2.70.150.10">
    <property type="entry name" value="Calcium-transporting ATPase, cytoplasmic transduction domain A"/>
    <property type="match status" value="1"/>
</dbReference>
<sequence>MPLMMSEEGFENDESDYHTLPRARITRRKRGLEWFVCGGWKFLCTSCCDWLINICQRKRELKARTVWLGCPEKCEEKHPRNSIKNQKYNIFTFIPGVLYEQFKFFLNLYFLIVSCSQFVPALKIGYLYTYWAPLGFVLAVTIMREAVDEFRRFQRDKEVNSQLYSKLTVRGKVQVKSSDIQVGDLIIVEKNQRIPSDMVFLRTSEKAAKPGGQRGPGRWKPSPLPVSLSEAVPPGSAAGKTECTEDHCPSPKPRDTPGCSPSLAVWVLQEPRASSCGKATPPCGRSAGGQVRLDPLGLQCGSSPGSQKGLLPPLGGTAD</sequence>
<dbReference type="SUPFAM" id="SSF81665">
    <property type="entry name" value="Calcium ATPase, transmembrane domain M"/>
    <property type="match status" value="1"/>
</dbReference>
<dbReference type="InterPro" id="IPR008250">
    <property type="entry name" value="ATPase_P-typ_transduc_dom_A_sf"/>
</dbReference>
<dbReference type="GO" id="GO:0005802">
    <property type="term" value="C:trans-Golgi network"/>
    <property type="evidence" value="ECO:0007669"/>
    <property type="project" value="TreeGrafter"/>
</dbReference>
<evidence type="ECO:0000313" key="7">
    <source>
        <dbReference type="Proteomes" id="UP000242450"/>
    </source>
</evidence>
<dbReference type="Proteomes" id="UP000242450">
    <property type="component" value="Chromosome 27"/>
</dbReference>
<gene>
    <name evidence="6" type="ORF">Celaphus_00017551</name>
</gene>
<keyword evidence="4" id="KW-1133">Transmembrane helix</keyword>
<evidence type="ECO:0000259" key="5">
    <source>
        <dbReference type="Pfam" id="PF16209"/>
    </source>
</evidence>
<comment type="caution">
    <text evidence="6">The sequence shown here is derived from an EMBL/GenBank/DDBJ whole genome shotgun (WGS) entry which is preliminary data.</text>
</comment>
<feature type="transmembrane region" description="Helical" evidence="4">
    <location>
        <begin position="128"/>
        <end position="147"/>
    </location>
</feature>
<evidence type="ECO:0000256" key="2">
    <source>
        <dbReference type="ARBA" id="ARBA00022448"/>
    </source>
</evidence>
<dbReference type="GO" id="GO:0045332">
    <property type="term" value="P:phospholipid translocation"/>
    <property type="evidence" value="ECO:0007669"/>
    <property type="project" value="TreeGrafter"/>
</dbReference>
<feature type="domain" description="P-type ATPase N-terminal" evidence="5">
    <location>
        <begin position="75"/>
        <end position="131"/>
    </location>
</feature>
<feature type="region of interest" description="Disordered" evidence="3">
    <location>
        <begin position="275"/>
        <end position="319"/>
    </location>
</feature>
<dbReference type="GO" id="GO:0005886">
    <property type="term" value="C:plasma membrane"/>
    <property type="evidence" value="ECO:0007669"/>
    <property type="project" value="TreeGrafter"/>
</dbReference>
<dbReference type="GO" id="GO:0005768">
    <property type="term" value="C:endosome"/>
    <property type="evidence" value="ECO:0007669"/>
    <property type="project" value="TreeGrafter"/>
</dbReference>
<feature type="compositionally biased region" description="Basic and acidic residues" evidence="3">
    <location>
        <begin position="242"/>
        <end position="255"/>
    </location>
</feature>
<organism evidence="6 7">
    <name type="scientific">Cervus elaphus hippelaphus</name>
    <name type="common">European red deer</name>
    <dbReference type="NCBI Taxonomy" id="46360"/>
    <lineage>
        <taxon>Eukaryota</taxon>
        <taxon>Metazoa</taxon>
        <taxon>Chordata</taxon>
        <taxon>Craniata</taxon>
        <taxon>Vertebrata</taxon>
        <taxon>Euteleostomi</taxon>
        <taxon>Mammalia</taxon>
        <taxon>Eutheria</taxon>
        <taxon>Laurasiatheria</taxon>
        <taxon>Artiodactyla</taxon>
        <taxon>Ruminantia</taxon>
        <taxon>Pecora</taxon>
        <taxon>Cervidae</taxon>
        <taxon>Cervinae</taxon>
        <taxon>Cervus</taxon>
    </lineage>
</organism>
<dbReference type="SUPFAM" id="SSF81653">
    <property type="entry name" value="Calcium ATPase, transduction domain A"/>
    <property type="match status" value="1"/>
</dbReference>
<dbReference type="GO" id="GO:0006890">
    <property type="term" value="P:retrograde vesicle-mediated transport, Golgi to endoplasmic reticulum"/>
    <property type="evidence" value="ECO:0007669"/>
    <property type="project" value="TreeGrafter"/>
</dbReference>
<dbReference type="AlphaFoldDB" id="A0A212C6R2"/>
<name>A0A212C6R2_CEREH</name>
<dbReference type="OrthoDB" id="377733at2759"/>
<dbReference type="PANTHER" id="PTHR24092">
    <property type="entry name" value="PROBABLE PHOSPHOLIPID-TRANSPORTING ATPASE"/>
    <property type="match status" value="1"/>
</dbReference>
<keyword evidence="7" id="KW-1185">Reference proteome</keyword>
<dbReference type="GO" id="GO:0140326">
    <property type="term" value="F:ATPase-coupled intramembrane lipid transporter activity"/>
    <property type="evidence" value="ECO:0007669"/>
    <property type="project" value="TreeGrafter"/>
</dbReference>